<proteinExistence type="predicted"/>
<name>A0A0N0BDT3_9HYME</name>
<dbReference type="Proteomes" id="UP000053105">
    <property type="component" value="Unassembled WGS sequence"/>
</dbReference>
<dbReference type="EMBL" id="KQ435855">
    <property type="protein sequence ID" value="KOX70648.1"/>
    <property type="molecule type" value="Genomic_DNA"/>
</dbReference>
<evidence type="ECO:0000313" key="2">
    <source>
        <dbReference type="EMBL" id="KOX70648.1"/>
    </source>
</evidence>
<feature type="region of interest" description="Disordered" evidence="1">
    <location>
        <begin position="239"/>
        <end position="258"/>
    </location>
</feature>
<reference evidence="2 3" key="1">
    <citation type="submission" date="2015-07" db="EMBL/GenBank/DDBJ databases">
        <title>The genome of Melipona quadrifasciata.</title>
        <authorList>
            <person name="Pan H."/>
            <person name="Kapheim K."/>
        </authorList>
    </citation>
    <scope>NUCLEOTIDE SEQUENCE [LARGE SCALE GENOMIC DNA]</scope>
    <source>
        <strain evidence="2">0111107301</strain>
        <tissue evidence="2">Whole body</tissue>
    </source>
</reference>
<evidence type="ECO:0000256" key="1">
    <source>
        <dbReference type="SAM" id="MobiDB-lite"/>
    </source>
</evidence>
<accession>A0A0N0BDT3</accession>
<keyword evidence="3" id="KW-1185">Reference proteome</keyword>
<protein>
    <submittedName>
        <fullName evidence="2">Uncharacterized protein</fullName>
    </submittedName>
</protein>
<dbReference type="AlphaFoldDB" id="A0A0N0BDT3"/>
<evidence type="ECO:0000313" key="3">
    <source>
        <dbReference type="Proteomes" id="UP000053105"/>
    </source>
</evidence>
<gene>
    <name evidence="2" type="ORF">WN51_03706</name>
</gene>
<organism evidence="2 3">
    <name type="scientific">Melipona quadrifasciata</name>
    <dbReference type="NCBI Taxonomy" id="166423"/>
    <lineage>
        <taxon>Eukaryota</taxon>
        <taxon>Metazoa</taxon>
        <taxon>Ecdysozoa</taxon>
        <taxon>Arthropoda</taxon>
        <taxon>Hexapoda</taxon>
        <taxon>Insecta</taxon>
        <taxon>Pterygota</taxon>
        <taxon>Neoptera</taxon>
        <taxon>Endopterygota</taxon>
        <taxon>Hymenoptera</taxon>
        <taxon>Apocrita</taxon>
        <taxon>Aculeata</taxon>
        <taxon>Apoidea</taxon>
        <taxon>Anthophila</taxon>
        <taxon>Apidae</taxon>
        <taxon>Melipona</taxon>
    </lineage>
</organism>
<sequence>MKFAIKTRRNKVQMCSSQPNQERVRTYERVGIETEGTEALWEKVPPPKSAKSSISNHNRNIHRNYQFQNMLYTEAMVKTCVLKLRSTIFSTFLIYLAKVQNVGAKHGVKMFKTLSEKTSHSRGMKYARICEHREQISCAGELLKIRNQEVHSIHTMVKELARKENESVMTIKIVPKRHAIDVFDDSTVERSFSVKQKATLDLICQQTSQQLREIRIRLEIGLLLRQIGPLVVFSLQMRKPKQQRNNPTMTMPNKLGHDLNNLTERESILLRRKRKKKRRANRSMTTQLRAFRNDRFFPFKFKACGVKADGGVSPRADKTTCASRLLSDKNLALRVASTGGEPIGSAHYPTTMVIVSARTVTSGPFSETNHTGVQVVQFFLKFSATIIDETDLNILFNSGTNTPCSLKNSKQYWNTLLILVLVQRSTLIPTLPFGVEYTTLLKEAQARETSNRVQRLKLTREFSLPRNLLGFRRGLSASQGETKRAAETEGGKWPKQCIFRDSKDGNFMLQLSNQIDRPLDSFRKRVHIDYNYDKLNIKINFAAIIGSPLNFPPHPVQVLILCGQQAKEPPIWKSHRGERFRAGASESDLQLNKSSVKYTSCGYDTTSEEPWSPQRVLSSPHRYTFFGRRKPGPLAVGEPAALSETASHLPPDRPQPLGPQGLGIVVIFLQPLANSFRRLRDAGLSKPGGRKMWVERENLKGISARPIEGDTLANNCSRLYTRDTWSSKQYERLTTDSIIISLCLVRKLKVSWKS</sequence>